<keyword evidence="2" id="KW-0255">Endonuclease</keyword>
<evidence type="ECO:0000313" key="2">
    <source>
        <dbReference type="EMBL" id="SDB58619.1"/>
    </source>
</evidence>
<protein>
    <submittedName>
        <fullName evidence="2">Metal-dependent hydrolase, endonuclease/exonuclease/phosphatase family</fullName>
    </submittedName>
</protein>
<proteinExistence type="predicted"/>
<feature type="domain" description="Endonuclease/exonuclease/phosphatase" evidence="1">
    <location>
        <begin position="24"/>
        <end position="276"/>
    </location>
</feature>
<evidence type="ECO:0000313" key="3">
    <source>
        <dbReference type="Proteomes" id="UP000199071"/>
    </source>
</evidence>
<dbReference type="Pfam" id="PF03372">
    <property type="entry name" value="Exo_endo_phos"/>
    <property type="match status" value="1"/>
</dbReference>
<accession>A0A1G6EMD4</accession>
<keyword evidence="2" id="KW-0540">Nuclease</keyword>
<dbReference type="Proteomes" id="UP000199071">
    <property type="component" value="Unassembled WGS sequence"/>
</dbReference>
<evidence type="ECO:0000259" key="1">
    <source>
        <dbReference type="Pfam" id="PF03372"/>
    </source>
</evidence>
<name>A0A1G6EMD4_9HYPH</name>
<keyword evidence="3" id="KW-1185">Reference proteome</keyword>
<dbReference type="STRING" id="665467.SAMN02982931_04709"/>
<dbReference type="RefSeq" id="WP_090881175.1">
    <property type="nucleotide sequence ID" value="NZ_FMXQ01000016.1"/>
</dbReference>
<reference evidence="2 3" key="1">
    <citation type="submission" date="2016-10" db="EMBL/GenBank/DDBJ databases">
        <authorList>
            <person name="de Groot N.N."/>
        </authorList>
    </citation>
    <scope>NUCLEOTIDE SEQUENCE [LARGE SCALE GENOMIC DNA]</scope>
    <source>
        <strain evidence="2 3">ATCC 35022</strain>
    </source>
</reference>
<dbReference type="OrthoDB" id="7857816at2"/>
<gene>
    <name evidence="2" type="ORF">SAMN02982931_04709</name>
</gene>
<dbReference type="EMBL" id="FMXQ01000016">
    <property type="protein sequence ID" value="SDB58619.1"/>
    <property type="molecule type" value="Genomic_DNA"/>
</dbReference>
<dbReference type="AlphaFoldDB" id="A0A1G6EMD4"/>
<sequence>MLRGLTVFICIATSAAYAEPIRIATWNIEHLRAEENIGSVPRLAADFVRLGMYADRLGADIVALQEVDGPEAAARVFPEREYDFFFSGRNNVQRTGFAVRKSLEVVQNPDIVDLGLDGNLRYGVDITVNVDGTPLRLLAVHLKSFCFQHPLSSGGSNNCQRLKQQIPVLEDWIDARAIEGVPFAVLGDFNRRFEIDENLPSEDSFWQDIDDGKPKGLDLSRVTAGRTSECWGGRHPDFIDHIVLDQIAVGWVSSGSFEQLVYDEADEQFDSVLSDHCPISVVLDIPPRQVEAMRNFVMNDAGTAAILSRIDALGVRAAELEGADPALEEIRERLETIERRLSILEGQ</sequence>
<organism evidence="2 3">
    <name type="scientific">Bauldia litoralis</name>
    <dbReference type="NCBI Taxonomy" id="665467"/>
    <lineage>
        <taxon>Bacteria</taxon>
        <taxon>Pseudomonadati</taxon>
        <taxon>Pseudomonadota</taxon>
        <taxon>Alphaproteobacteria</taxon>
        <taxon>Hyphomicrobiales</taxon>
        <taxon>Kaistiaceae</taxon>
        <taxon>Bauldia</taxon>
    </lineage>
</organism>
<dbReference type="Gene3D" id="3.60.10.10">
    <property type="entry name" value="Endonuclease/exonuclease/phosphatase"/>
    <property type="match status" value="1"/>
</dbReference>
<dbReference type="InterPro" id="IPR005135">
    <property type="entry name" value="Endo/exonuclease/phosphatase"/>
</dbReference>
<dbReference type="GO" id="GO:0004527">
    <property type="term" value="F:exonuclease activity"/>
    <property type="evidence" value="ECO:0007669"/>
    <property type="project" value="UniProtKB-KW"/>
</dbReference>
<dbReference type="SUPFAM" id="SSF56219">
    <property type="entry name" value="DNase I-like"/>
    <property type="match status" value="1"/>
</dbReference>
<keyword evidence="2" id="KW-0378">Hydrolase</keyword>
<dbReference type="InterPro" id="IPR036691">
    <property type="entry name" value="Endo/exonu/phosph_ase_sf"/>
</dbReference>
<keyword evidence="2" id="KW-0269">Exonuclease</keyword>
<dbReference type="GO" id="GO:0004519">
    <property type="term" value="F:endonuclease activity"/>
    <property type="evidence" value="ECO:0007669"/>
    <property type="project" value="UniProtKB-KW"/>
</dbReference>